<dbReference type="PANTHER" id="PTHR42978">
    <property type="entry name" value="QUORUM-QUENCHING LACTONASE YTNP-RELATED-RELATED"/>
    <property type="match status" value="1"/>
</dbReference>
<dbReference type="EMBL" id="JARQTW010000012">
    <property type="protein sequence ID" value="MDG2950523.1"/>
    <property type="molecule type" value="Genomic_DNA"/>
</dbReference>
<dbReference type="AlphaFoldDB" id="A0AAW6QB42"/>
<dbReference type="CDD" id="cd07720">
    <property type="entry name" value="OPHC2-like_MBL-fold"/>
    <property type="match status" value="1"/>
</dbReference>
<reference evidence="7" key="1">
    <citation type="submission" date="2023-03" db="EMBL/GenBank/DDBJ databases">
        <title>Classification of Bisgaard taxon 6 and taxon 10 as Exercitatus varius gen. nov., spec. nov.</title>
        <authorList>
            <person name="Christensen H."/>
        </authorList>
    </citation>
    <scope>NUCLEOTIDE SEQUENCE</scope>
    <source>
        <strain evidence="7">86116</strain>
    </source>
</reference>
<feature type="domain" description="Metallo-beta-lactamase" evidence="6">
    <location>
        <begin position="112"/>
        <end position="320"/>
    </location>
</feature>
<dbReference type="PANTHER" id="PTHR42978:SF6">
    <property type="entry name" value="QUORUM-QUENCHING LACTONASE YTNP-RELATED"/>
    <property type="match status" value="1"/>
</dbReference>
<evidence type="ECO:0000256" key="1">
    <source>
        <dbReference type="ARBA" id="ARBA00007749"/>
    </source>
</evidence>
<dbReference type="Gene3D" id="3.60.15.10">
    <property type="entry name" value="Ribonuclease Z/Hydroxyacylglutathione hydrolase-like"/>
    <property type="match status" value="1"/>
</dbReference>
<dbReference type="GO" id="GO:0046872">
    <property type="term" value="F:metal ion binding"/>
    <property type="evidence" value="ECO:0007669"/>
    <property type="project" value="UniProtKB-KW"/>
</dbReference>
<evidence type="ECO:0000313" key="7">
    <source>
        <dbReference type="EMBL" id="MDG2950523.1"/>
    </source>
</evidence>
<protein>
    <submittedName>
        <fullName evidence="7">MBL fold metallo-hydrolase</fullName>
    </submittedName>
</protein>
<sequence>MLSFKGSKKVLMMKKVFLTFLFSGAMVLATNNVLAHPVHSPPKNAVPMQLNQVPGYYRVMLGDFEVTALYDGAASLNSKLFSNYSKLSKEELDSLIEYSHSPKTQIGGVDTAIIAFLVNTGDHLILIDAGKGAVEDEIFVDKKGLLLTSLEAAGYKAEQIDIILPTHMHADHFSGVTVNGKKVFPNATIYLSNQEKAFWLDTPDEKIPANAKPFVNWAREAAAPYLTSGQIKYYNSGDEVIAGVKSIPLHGHTLGHNGFEFHSKGQEMLVWGDLMHNHAIQMTHPEVAVDFDADPIAARKSRLNTLPNLAKRGVLIAGAHLPFPGLGHLRAEKNGGYRWIPVEYTLIRR</sequence>
<dbReference type="Proteomes" id="UP001214976">
    <property type="component" value="Unassembled WGS sequence"/>
</dbReference>
<dbReference type="InterPro" id="IPR001279">
    <property type="entry name" value="Metallo-B-lactamas"/>
</dbReference>
<keyword evidence="2" id="KW-0479">Metal-binding</keyword>
<evidence type="ECO:0000256" key="3">
    <source>
        <dbReference type="ARBA" id="ARBA00022801"/>
    </source>
</evidence>
<feature type="chain" id="PRO_5043588558" evidence="5">
    <location>
        <begin position="36"/>
        <end position="349"/>
    </location>
</feature>
<accession>A0AAW6QB42</accession>
<dbReference type="GO" id="GO:0016787">
    <property type="term" value="F:hydrolase activity"/>
    <property type="evidence" value="ECO:0007669"/>
    <property type="project" value="UniProtKB-KW"/>
</dbReference>
<gene>
    <name evidence="7" type="ORF">P7M15_08340</name>
</gene>
<feature type="signal peptide" evidence="5">
    <location>
        <begin position="1"/>
        <end position="35"/>
    </location>
</feature>
<keyword evidence="4" id="KW-0862">Zinc</keyword>
<evidence type="ECO:0000256" key="2">
    <source>
        <dbReference type="ARBA" id="ARBA00022723"/>
    </source>
</evidence>
<dbReference type="InterPro" id="IPR051013">
    <property type="entry name" value="MBL_superfamily_lactonases"/>
</dbReference>
<keyword evidence="5" id="KW-0732">Signal</keyword>
<dbReference type="SMART" id="SM00849">
    <property type="entry name" value="Lactamase_B"/>
    <property type="match status" value="1"/>
</dbReference>
<comment type="similarity">
    <text evidence="1">Belongs to the metallo-beta-lactamase superfamily.</text>
</comment>
<comment type="caution">
    <text evidence="7">The sequence shown here is derived from an EMBL/GenBank/DDBJ whole genome shotgun (WGS) entry which is preliminary data.</text>
</comment>
<proteinExistence type="inferred from homology"/>
<dbReference type="InterPro" id="IPR036866">
    <property type="entry name" value="RibonucZ/Hydroxyglut_hydro"/>
</dbReference>
<dbReference type="SUPFAM" id="SSF56281">
    <property type="entry name" value="Metallo-hydrolase/oxidoreductase"/>
    <property type="match status" value="1"/>
</dbReference>
<keyword evidence="3" id="KW-0378">Hydrolase</keyword>
<organism evidence="7 8">
    <name type="scientific">Exercitatus varius</name>
    <dbReference type="NCBI Taxonomy" id="67857"/>
    <lineage>
        <taxon>Bacteria</taxon>
        <taxon>Pseudomonadati</taxon>
        <taxon>Pseudomonadota</taxon>
        <taxon>Gammaproteobacteria</taxon>
        <taxon>Pasteurellales</taxon>
        <taxon>Pasteurellaceae</taxon>
        <taxon>Exercitatus</taxon>
    </lineage>
</organism>
<dbReference type="Pfam" id="PF00753">
    <property type="entry name" value="Lactamase_B"/>
    <property type="match status" value="1"/>
</dbReference>
<evidence type="ECO:0000256" key="4">
    <source>
        <dbReference type="ARBA" id="ARBA00022833"/>
    </source>
</evidence>
<evidence type="ECO:0000313" key="8">
    <source>
        <dbReference type="Proteomes" id="UP001214976"/>
    </source>
</evidence>
<evidence type="ECO:0000256" key="5">
    <source>
        <dbReference type="SAM" id="SignalP"/>
    </source>
</evidence>
<name>A0AAW6QB42_9PAST</name>
<evidence type="ECO:0000259" key="6">
    <source>
        <dbReference type="SMART" id="SM00849"/>
    </source>
</evidence>